<keyword evidence="8" id="KW-0282">Flagellum</keyword>
<dbReference type="NCBIfam" id="NF009332">
    <property type="entry name" value="PRK12690.1"/>
    <property type="match status" value="1"/>
</dbReference>
<dbReference type="InterPro" id="IPR053967">
    <property type="entry name" value="LlgE_F_G-like_D1"/>
</dbReference>
<dbReference type="NCBIfam" id="TIGR03506">
    <property type="entry name" value="FlgEFG_subfam"/>
    <property type="match status" value="1"/>
</dbReference>
<dbReference type="SUPFAM" id="SSF117143">
    <property type="entry name" value="Flagellar hook protein flgE"/>
    <property type="match status" value="1"/>
</dbReference>
<dbReference type="InterPro" id="IPR001444">
    <property type="entry name" value="Flag_bb_rod_N"/>
</dbReference>
<dbReference type="EMBL" id="FZQA01000001">
    <property type="protein sequence ID" value="SNT68348.1"/>
    <property type="molecule type" value="Genomic_DNA"/>
</dbReference>
<dbReference type="GO" id="GO:0071978">
    <property type="term" value="P:bacterial-type flagellum-dependent swarming motility"/>
    <property type="evidence" value="ECO:0007669"/>
    <property type="project" value="TreeGrafter"/>
</dbReference>
<comment type="subunit">
    <text evidence="4">The basal body constitutes a major portion of the flagellar organelle and consists of five rings (E,L,P,S, and M) mounted on a central rod. The rod consists of about 26 subunits of FlgG in the distal portion, and FlgB, FlgC and FlgF are thought to build up the proximal portion of the rod with about 6 subunits each.</text>
</comment>
<dbReference type="Pfam" id="PF22692">
    <property type="entry name" value="LlgE_F_G_D1"/>
    <property type="match status" value="1"/>
</dbReference>
<evidence type="ECO:0000256" key="2">
    <source>
        <dbReference type="ARBA" id="ARBA00009677"/>
    </source>
</evidence>
<sequence>MDNSGYVAISRQAGLMRQFNALANNIANASTGGYRREDVVFAEHVKALDAGDPSISIATASRRIIDFTPGDIQSTGNPFDVAIEGDGFFLVEGADGPRLTRAGAFSLNGEGELVTADGRRVLDEGGAPIVIPPQADTFSIAADGTIAADGQPVGRLGVAIADPASLIREGDNVFRAEQGYEPAPDARVRQFAREGSNVSAVTEIARLIEVQRAYEAGQRFLEGEDERIRRVVREIGLSR</sequence>
<dbReference type="InterPro" id="IPR037925">
    <property type="entry name" value="FlgE/F/G-like"/>
</dbReference>
<feature type="domain" description="Flagellar hook protein FlgE/F/G-like D1" evidence="7">
    <location>
        <begin position="82"/>
        <end position="148"/>
    </location>
</feature>
<evidence type="ECO:0000256" key="1">
    <source>
        <dbReference type="ARBA" id="ARBA00004117"/>
    </source>
</evidence>
<comment type="similarity">
    <text evidence="2 4">Belongs to the flagella basal body rod proteins family.</text>
</comment>
<evidence type="ECO:0000313" key="9">
    <source>
        <dbReference type="Proteomes" id="UP000198346"/>
    </source>
</evidence>
<dbReference type="RefSeq" id="WP_089411297.1">
    <property type="nucleotide sequence ID" value="NZ_FZQA01000001.1"/>
</dbReference>
<accession>A0A239PKL0</accession>
<feature type="domain" description="Flagellar basal-body/hook protein C-terminal" evidence="6">
    <location>
        <begin position="194"/>
        <end position="231"/>
    </location>
</feature>
<evidence type="ECO:0000256" key="4">
    <source>
        <dbReference type="RuleBase" id="RU362116"/>
    </source>
</evidence>
<keyword evidence="8" id="KW-0969">Cilium</keyword>
<dbReference type="InterPro" id="IPR020013">
    <property type="entry name" value="Flagellar_FlgE/F/G"/>
</dbReference>
<dbReference type="AlphaFoldDB" id="A0A239PKL0"/>
<protein>
    <recommendedName>
        <fullName evidence="4">Flagellar basal-body rod protein FlgF</fullName>
    </recommendedName>
</protein>
<keyword evidence="8" id="KW-0966">Cell projection</keyword>
<feature type="domain" description="Flagellar basal body rod protein N-terminal" evidence="5">
    <location>
        <begin position="6"/>
        <end position="35"/>
    </location>
</feature>
<dbReference type="Proteomes" id="UP000198346">
    <property type="component" value="Unassembled WGS sequence"/>
</dbReference>
<evidence type="ECO:0000256" key="3">
    <source>
        <dbReference type="ARBA" id="ARBA00023143"/>
    </source>
</evidence>
<dbReference type="PANTHER" id="PTHR30435">
    <property type="entry name" value="FLAGELLAR PROTEIN"/>
    <property type="match status" value="1"/>
</dbReference>
<keyword evidence="9" id="KW-1185">Reference proteome</keyword>
<dbReference type="Pfam" id="PF00460">
    <property type="entry name" value="Flg_bb_rod"/>
    <property type="match status" value="1"/>
</dbReference>
<dbReference type="GO" id="GO:0030694">
    <property type="term" value="C:bacterial-type flagellum basal body, rod"/>
    <property type="evidence" value="ECO:0007669"/>
    <property type="project" value="UniProtKB-UniRule"/>
</dbReference>
<dbReference type="InterPro" id="IPR010930">
    <property type="entry name" value="Flg_bb/hook_C_dom"/>
</dbReference>
<dbReference type="PANTHER" id="PTHR30435:SF19">
    <property type="entry name" value="FLAGELLAR BASAL-BODY ROD PROTEIN FLGG"/>
    <property type="match status" value="1"/>
</dbReference>
<evidence type="ECO:0000313" key="8">
    <source>
        <dbReference type="EMBL" id="SNT68348.1"/>
    </source>
</evidence>
<dbReference type="Pfam" id="PF06429">
    <property type="entry name" value="Flg_bbr_C"/>
    <property type="match status" value="1"/>
</dbReference>
<evidence type="ECO:0000259" key="6">
    <source>
        <dbReference type="Pfam" id="PF06429"/>
    </source>
</evidence>
<comment type="subcellular location">
    <subcellularLocation>
        <location evidence="1 4">Bacterial flagellum basal body</location>
    </subcellularLocation>
</comment>
<dbReference type="PROSITE" id="PS00588">
    <property type="entry name" value="FLAGELLA_BB_ROD"/>
    <property type="match status" value="1"/>
</dbReference>
<reference evidence="8 9" key="1">
    <citation type="submission" date="2017-07" db="EMBL/GenBank/DDBJ databases">
        <authorList>
            <person name="Sun Z.S."/>
            <person name="Albrecht U."/>
            <person name="Echele G."/>
            <person name="Lee C.C."/>
        </authorList>
    </citation>
    <scope>NUCLEOTIDE SEQUENCE [LARGE SCALE GENOMIC DNA]</scope>
    <source>
        <strain evidence="8 9">CGMCC 1.12710</strain>
    </source>
</reference>
<evidence type="ECO:0000259" key="5">
    <source>
        <dbReference type="Pfam" id="PF00460"/>
    </source>
</evidence>
<keyword evidence="3 4" id="KW-0975">Bacterial flagellum</keyword>
<dbReference type="InterPro" id="IPR019776">
    <property type="entry name" value="Flagellar_basal_body_rod_CS"/>
</dbReference>
<evidence type="ECO:0000259" key="7">
    <source>
        <dbReference type="Pfam" id="PF22692"/>
    </source>
</evidence>
<gene>
    <name evidence="8" type="ORF">SAMN06297382_0850</name>
</gene>
<dbReference type="InterPro" id="IPR012836">
    <property type="entry name" value="FlgF"/>
</dbReference>
<name>A0A239PKL0_9PROT</name>
<organism evidence="8 9">
    <name type="scientific">Amphiplicatus metriothermophilus</name>
    <dbReference type="NCBI Taxonomy" id="1519374"/>
    <lineage>
        <taxon>Bacteria</taxon>
        <taxon>Pseudomonadati</taxon>
        <taxon>Pseudomonadota</taxon>
        <taxon>Alphaproteobacteria</taxon>
        <taxon>Parvularculales</taxon>
        <taxon>Parvularculaceae</taxon>
        <taxon>Amphiplicatus</taxon>
    </lineage>
</organism>
<proteinExistence type="inferred from homology"/>
<dbReference type="OrthoDB" id="9804559at2"/>
<dbReference type="NCBIfam" id="TIGR02490">
    <property type="entry name" value="flgF"/>
    <property type="match status" value="1"/>
</dbReference>